<evidence type="ECO:0000256" key="1">
    <source>
        <dbReference type="ARBA" id="ARBA00001971"/>
    </source>
</evidence>
<dbReference type="AlphaFoldDB" id="A0AAD7IW51"/>
<organism evidence="14 15">
    <name type="scientific">Mycena maculata</name>
    <dbReference type="NCBI Taxonomy" id="230809"/>
    <lineage>
        <taxon>Eukaryota</taxon>
        <taxon>Fungi</taxon>
        <taxon>Dikarya</taxon>
        <taxon>Basidiomycota</taxon>
        <taxon>Agaricomycotina</taxon>
        <taxon>Agaricomycetes</taxon>
        <taxon>Agaricomycetidae</taxon>
        <taxon>Agaricales</taxon>
        <taxon>Marasmiineae</taxon>
        <taxon>Mycenaceae</taxon>
        <taxon>Mycena</taxon>
    </lineage>
</organism>
<dbReference type="Proteomes" id="UP001215280">
    <property type="component" value="Unassembled WGS sequence"/>
</dbReference>
<evidence type="ECO:0000256" key="10">
    <source>
        <dbReference type="ARBA" id="ARBA00023004"/>
    </source>
</evidence>
<comment type="pathway">
    <text evidence="3">Secondary metabolite biosynthesis; terpenoid biosynthesis.</text>
</comment>
<keyword evidence="7 13" id="KW-0479">Metal-binding</keyword>
<keyword evidence="5 13" id="KW-0349">Heme</keyword>
<proteinExistence type="inferred from homology"/>
<dbReference type="Gene3D" id="1.10.630.10">
    <property type="entry name" value="Cytochrome P450"/>
    <property type="match status" value="1"/>
</dbReference>
<dbReference type="GO" id="GO:0016020">
    <property type="term" value="C:membrane"/>
    <property type="evidence" value="ECO:0007669"/>
    <property type="project" value="UniProtKB-SubCell"/>
</dbReference>
<evidence type="ECO:0000256" key="4">
    <source>
        <dbReference type="ARBA" id="ARBA00010617"/>
    </source>
</evidence>
<feature type="non-terminal residue" evidence="14">
    <location>
        <position position="515"/>
    </location>
</feature>
<dbReference type="InterPro" id="IPR001128">
    <property type="entry name" value="Cyt_P450"/>
</dbReference>
<gene>
    <name evidence="14" type="ORF">DFH07DRAFT_828540</name>
</gene>
<dbReference type="GO" id="GO:0016705">
    <property type="term" value="F:oxidoreductase activity, acting on paired donors, with incorporation or reduction of molecular oxygen"/>
    <property type="evidence" value="ECO:0007669"/>
    <property type="project" value="InterPro"/>
</dbReference>
<evidence type="ECO:0000256" key="12">
    <source>
        <dbReference type="ARBA" id="ARBA00023136"/>
    </source>
</evidence>
<dbReference type="PRINTS" id="PR00463">
    <property type="entry name" value="EP450I"/>
</dbReference>
<dbReference type="GO" id="GO:0020037">
    <property type="term" value="F:heme binding"/>
    <property type="evidence" value="ECO:0007669"/>
    <property type="project" value="InterPro"/>
</dbReference>
<keyword evidence="11" id="KW-0503">Monooxygenase</keyword>
<name>A0AAD7IW51_9AGAR</name>
<dbReference type="InterPro" id="IPR002401">
    <property type="entry name" value="Cyt_P450_E_grp-I"/>
</dbReference>
<evidence type="ECO:0000256" key="13">
    <source>
        <dbReference type="PIRSR" id="PIRSR602401-1"/>
    </source>
</evidence>
<evidence type="ECO:0000256" key="3">
    <source>
        <dbReference type="ARBA" id="ARBA00004721"/>
    </source>
</evidence>
<dbReference type="InterPro" id="IPR036396">
    <property type="entry name" value="Cyt_P450_sf"/>
</dbReference>
<keyword evidence="15" id="KW-1185">Reference proteome</keyword>
<evidence type="ECO:0000256" key="11">
    <source>
        <dbReference type="ARBA" id="ARBA00023033"/>
    </source>
</evidence>
<comment type="subcellular location">
    <subcellularLocation>
        <location evidence="2">Membrane</location>
    </subcellularLocation>
</comment>
<evidence type="ECO:0000256" key="9">
    <source>
        <dbReference type="ARBA" id="ARBA00023002"/>
    </source>
</evidence>
<dbReference type="PANTHER" id="PTHR24305">
    <property type="entry name" value="CYTOCHROME P450"/>
    <property type="match status" value="1"/>
</dbReference>
<dbReference type="InterPro" id="IPR050121">
    <property type="entry name" value="Cytochrome_P450_monoxygenase"/>
</dbReference>
<evidence type="ECO:0000256" key="8">
    <source>
        <dbReference type="ARBA" id="ARBA00022989"/>
    </source>
</evidence>
<dbReference type="EMBL" id="JARJLG010000084">
    <property type="protein sequence ID" value="KAJ7749842.1"/>
    <property type="molecule type" value="Genomic_DNA"/>
</dbReference>
<evidence type="ECO:0000256" key="2">
    <source>
        <dbReference type="ARBA" id="ARBA00004370"/>
    </source>
</evidence>
<evidence type="ECO:0000256" key="7">
    <source>
        <dbReference type="ARBA" id="ARBA00022723"/>
    </source>
</evidence>
<comment type="caution">
    <text evidence="14">The sequence shown here is derived from an EMBL/GenBank/DDBJ whole genome shotgun (WGS) entry which is preliminary data.</text>
</comment>
<evidence type="ECO:0000256" key="6">
    <source>
        <dbReference type="ARBA" id="ARBA00022692"/>
    </source>
</evidence>
<reference evidence="14" key="1">
    <citation type="submission" date="2023-03" db="EMBL/GenBank/DDBJ databases">
        <title>Massive genome expansion in bonnet fungi (Mycena s.s.) driven by repeated elements and novel gene families across ecological guilds.</title>
        <authorList>
            <consortium name="Lawrence Berkeley National Laboratory"/>
            <person name="Harder C.B."/>
            <person name="Miyauchi S."/>
            <person name="Viragh M."/>
            <person name="Kuo A."/>
            <person name="Thoen E."/>
            <person name="Andreopoulos B."/>
            <person name="Lu D."/>
            <person name="Skrede I."/>
            <person name="Drula E."/>
            <person name="Henrissat B."/>
            <person name="Morin E."/>
            <person name="Kohler A."/>
            <person name="Barry K."/>
            <person name="LaButti K."/>
            <person name="Morin E."/>
            <person name="Salamov A."/>
            <person name="Lipzen A."/>
            <person name="Mereny Z."/>
            <person name="Hegedus B."/>
            <person name="Baldrian P."/>
            <person name="Stursova M."/>
            <person name="Weitz H."/>
            <person name="Taylor A."/>
            <person name="Grigoriev I.V."/>
            <person name="Nagy L.G."/>
            <person name="Martin F."/>
            <person name="Kauserud H."/>
        </authorList>
    </citation>
    <scope>NUCLEOTIDE SEQUENCE</scope>
    <source>
        <strain evidence="14">CBHHK188m</strain>
    </source>
</reference>
<dbReference type="GO" id="GO:0005506">
    <property type="term" value="F:iron ion binding"/>
    <property type="evidence" value="ECO:0007669"/>
    <property type="project" value="InterPro"/>
</dbReference>
<dbReference type="PRINTS" id="PR00385">
    <property type="entry name" value="P450"/>
</dbReference>
<protein>
    <submittedName>
        <fullName evidence="14">Cytochrome P450</fullName>
    </submittedName>
</protein>
<accession>A0AAD7IW51</accession>
<keyword evidence="9" id="KW-0560">Oxidoreductase</keyword>
<dbReference type="GO" id="GO:0004497">
    <property type="term" value="F:monooxygenase activity"/>
    <property type="evidence" value="ECO:0007669"/>
    <property type="project" value="UniProtKB-KW"/>
</dbReference>
<evidence type="ECO:0000256" key="5">
    <source>
        <dbReference type="ARBA" id="ARBA00022617"/>
    </source>
</evidence>
<feature type="binding site" description="axial binding residue" evidence="13">
    <location>
        <position position="458"/>
    </location>
    <ligand>
        <name>heme</name>
        <dbReference type="ChEBI" id="CHEBI:30413"/>
    </ligand>
    <ligandPart>
        <name>Fe</name>
        <dbReference type="ChEBI" id="CHEBI:18248"/>
    </ligandPart>
</feature>
<sequence length="515" mass="57284">MPTDNEIIALGLLAVVIIWTARRFYLSPNLIQLIPGPKCTSWLYGHMPQLLLSEEYGEHEFQWQEKYGPVYSIKGCFGEPRLVISDPETARYIINNRGLFVLGPSLQKITNVLFRSGNVFLAGRGETHRRLRGIMNPSFSSINVRALLPIIQEVGRKLVDRWDSLGFPGTTVDISPTLHDAALEVMGNAILDYPFNVLAGQSDLAQIQKKMVDSASNPTKLGKLFEAALPYIPDVLLRLAFKIPTKTVRMFQEYHRITDNLSRDLAEQNRADRASGKAEGFIGAFVSDGGVTDQEISVHLRTILIAGEDTTGATLGWVLYKLAQMPGFQQDLRQEIQLSDLTERSDYNNMPLLNAIINEVLRMYCAFPLAERTATEDCVLPLSQPITTITGAQISAVPVKKGQCFYLAIANYNRLKSIWGPDAEEFRPSRWLDKSPRTGISLGPHPSGLTFLGGPGVCLGWRLAILQLQVFVAELIGNFVLTLPDNDSVRARLTILLFPTTADGVQQLPLHIEHF</sequence>
<evidence type="ECO:0000313" key="14">
    <source>
        <dbReference type="EMBL" id="KAJ7749842.1"/>
    </source>
</evidence>
<dbReference type="PANTHER" id="PTHR24305:SF166">
    <property type="entry name" value="CYTOCHROME P450 12A4, MITOCHONDRIAL-RELATED"/>
    <property type="match status" value="1"/>
</dbReference>
<dbReference type="SUPFAM" id="SSF48264">
    <property type="entry name" value="Cytochrome P450"/>
    <property type="match status" value="1"/>
</dbReference>
<keyword evidence="6" id="KW-0812">Transmembrane</keyword>
<keyword evidence="8" id="KW-1133">Transmembrane helix</keyword>
<evidence type="ECO:0000313" key="15">
    <source>
        <dbReference type="Proteomes" id="UP001215280"/>
    </source>
</evidence>
<keyword evidence="12" id="KW-0472">Membrane</keyword>
<dbReference type="Pfam" id="PF00067">
    <property type="entry name" value="p450"/>
    <property type="match status" value="1"/>
</dbReference>
<comment type="similarity">
    <text evidence="4">Belongs to the cytochrome P450 family.</text>
</comment>
<comment type="cofactor">
    <cofactor evidence="1 13">
        <name>heme</name>
        <dbReference type="ChEBI" id="CHEBI:30413"/>
    </cofactor>
</comment>
<keyword evidence="10 13" id="KW-0408">Iron</keyword>